<organism evidence="1 2">
    <name type="scientific">Populus alba x Populus x berolinensis</name>
    <dbReference type="NCBI Taxonomy" id="444605"/>
    <lineage>
        <taxon>Eukaryota</taxon>
        <taxon>Viridiplantae</taxon>
        <taxon>Streptophyta</taxon>
        <taxon>Embryophyta</taxon>
        <taxon>Tracheophyta</taxon>
        <taxon>Spermatophyta</taxon>
        <taxon>Magnoliopsida</taxon>
        <taxon>eudicotyledons</taxon>
        <taxon>Gunneridae</taxon>
        <taxon>Pentapetalae</taxon>
        <taxon>rosids</taxon>
        <taxon>fabids</taxon>
        <taxon>Malpighiales</taxon>
        <taxon>Salicaceae</taxon>
        <taxon>Saliceae</taxon>
        <taxon>Populus</taxon>
    </lineage>
</organism>
<protein>
    <submittedName>
        <fullName evidence="1">Uncharacterized protein</fullName>
    </submittedName>
</protein>
<gene>
    <name evidence="1" type="ORF">NC653_016990</name>
</gene>
<evidence type="ECO:0000313" key="2">
    <source>
        <dbReference type="Proteomes" id="UP001164929"/>
    </source>
</evidence>
<reference evidence="1" key="1">
    <citation type="journal article" date="2023" name="Mol. Ecol. Resour.">
        <title>Chromosome-level genome assembly of a triploid poplar Populus alba 'Berolinensis'.</title>
        <authorList>
            <person name="Chen S."/>
            <person name="Yu Y."/>
            <person name="Wang X."/>
            <person name="Wang S."/>
            <person name="Zhang T."/>
            <person name="Zhou Y."/>
            <person name="He R."/>
            <person name="Meng N."/>
            <person name="Wang Y."/>
            <person name="Liu W."/>
            <person name="Liu Z."/>
            <person name="Liu J."/>
            <person name="Guo Q."/>
            <person name="Huang H."/>
            <person name="Sederoff R.R."/>
            <person name="Wang G."/>
            <person name="Qu G."/>
            <person name="Chen S."/>
        </authorList>
    </citation>
    <scope>NUCLEOTIDE SEQUENCE</scope>
    <source>
        <strain evidence="1">SC-2020</strain>
    </source>
</reference>
<sequence length="59" mass="6603">MLSSKVVGAPEPNKFGAVLVSPMGLIYNSYQATCFKERWNQVCDQQAAPQKQHDEFLDS</sequence>
<accession>A0AAD6QP80</accession>
<dbReference type="AlphaFoldDB" id="A0AAD6QP80"/>
<evidence type="ECO:0000313" key="1">
    <source>
        <dbReference type="EMBL" id="KAJ6994032.1"/>
    </source>
</evidence>
<keyword evidence="2" id="KW-1185">Reference proteome</keyword>
<dbReference type="EMBL" id="JAQIZT010000006">
    <property type="protein sequence ID" value="KAJ6994032.1"/>
    <property type="molecule type" value="Genomic_DNA"/>
</dbReference>
<name>A0AAD6QP80_9ROSI</name>
<dbReference type="Proteomes" id="UP001164929">
    <property type="component" value="Chromosome 6"/>
</dbReference>
<proteinExistence type="predicted"/>
<comment type="caution">
    <text evidence="1">The sequence shown here is derived from an EMBL/GenBank/DDBJ whole genome shotgun (WGS) entry which is preliminary data.</text>
</comment>